<evidence type="ECO:0000313" key="3">
    <source>
        <dbReference type="Proteomes" id="UP000191135"/>
    </source>
</evidence>
<dbReference type="KEGG" id="mmed:Mame_03779"/>
<dbReference type="RefSeq" id="WP_018065413.1">
    <property type="nucleotide sequence ID" value="NZ_AQWH01000013.1"/>
</dbReference>
<dbReference type="InterPro" id="IPR036208">
    <property type="entry name" value="VHL_sf"/>
</dbReference>
<accession>A0A1U9Z5X7</accession>
<protein>
    <recommendedName>
        <fullName evidence="1">von Hippel-Lindau disease tumour suppressor beta domain-containing protein</fullName>
    </recommendedName>
</protein>
<dbReference type="Gene3D" id="2.60.40.780">
    <property type="entry name" value="von Hippel-Lindau disease tumour suppressor, beta domain"/>
    <property type="match status" value="1"/>
</dbReference>
<dbReference type="Proteomes" id="UP000191135">
    <property type="component" value="Chromosome"/>
</dbReference>
<organism evidence="2 3">
    <name type="scientific">Martelella mediterranea DSM 17316</name>
    <dbReference type="NCBI Taxonomy" id="1122214"/>
    <lineage>
        <taxon>Bacteria</taxon>
        <taxon>Pseudomonadati</taxon>
        <taxon>Pseudomonadota</taxon>
        <taxon>Alphaproteobacteria</taxon>
        <taxon>Hyphomicrobiales</taxon>
        <taxon>Aurantimonadaceae</taxon>
        <taxon>Martelella</taxon>
    </lineage>
</organism>
<name>A0A1U9Z5X7_9HYPH</name>
<dbReference type="eggNOG" id="ENOG5033DHM">
    <property type="taxonomic scope" value="Bacteria"/>
</dbReference>
<dbReference type="InterPro" id="IPR037140">
    <property type="entry name" value="VHL_beta_dom_sf"/>
</dbReference>
<dbReference type="AlphaFoldDB" id="A0A1U9Z5X7"/>
<dbReference type="Pfam" id="PF01847">
    <property type="entry name" value="VHL"/>
    <property type="match status" value="1"/>
</dbReference>
<dbReference type="InterPro" id="IPR024053">
    <property type="entry name" value="VHL_beta_dom"/>
</dbReference>
<keyword evidence="3" id="KW-1185">Reference proteome</keyword>
<dbReference type="OrthoDB" id="8372416at2"/>
<evidence type="ECO:0000259" key="1">
    <source>
        <dbReference type="Pfam" id="PF01847"/>
    </source>
</evidence>
<evidence type="ECO:0000313" key="2">
    <source>
        <dbReference type="EMBL" id="AQZ53081.1"/>
    </source>
</evidence>
<dbReference type="EMBL" id="CP020330">
    <property type="protein sequence ID" value="AQZ53081.1"/>
    <property type="molecule type" value="Genomic_DNA"/>
</dbReference>
<gene>
    <name evidence="2" type="ORF">Mame_03779</name>
</gene>
<dbReference type="SUPFAM" id="SSF49468">
    <property type="entry name" value="VHL"/>
    <property type="match status" value="1"/>
</dbReference>
<proteinExistence type="predicted"/>
<feature type="domain" description="von Hippel-Lindau disease tumour suppressor beta" evidence="1">
    <location>
        <begin position="219"/>
        <end position="251"/>
    </location>
</feature>
<reference evidence="2 3" key="1">
    <citation type="submission" date="2017-03" db="EMBL/GenBank/DDBJ databases">
        <title>Foreign affairs: Plasmid Transfer between Roseobacters and Rhizobia.</title>
        <authorList>
            <person name="Bartling P."/>
            <person name="Bunk B."/>
            <person name="Overmann J."/>
            <person name="Brinkmann H."/>
            <person name="Petersen J."/>
        </authorList>
    </citation>
    <scope>NUCLEOTIDE SEQUENCE [LARGE SCALE GENOMIC DNA]</scope>
    <source>
        <strain evidence="2 3">MACL11</strain>
    </source>
</reference>
<sequence length="278" mass="30638">MQAGIFRILFVLTIVFQAGAAWPNWLDYREEHAIVPYGEVKGWRVYAIDHSMSGFLGCGAVKAEPAGPLVLENYQDNWQLVVPTGRSDADRYDGALISFDDRDIDSQFGFEGGHAVSHLTRDEIGFLMQAASLTVAINDEKPLRFNLSGSTAAVLKIRECLEGQGKSPSTGAMPAAADDETIYVPSVEACLGGIATETTGATRKIRFAADRSLDFPFELYWIDFDGKRQPYGRLAPGQSIDMETYIGHQWVAELDDDACAYAEITPGLKTVIFKYEDF</sequence>